<evidence type="ECO:0000313" key="6">
    <source>
        <dbReference type="Proteomes" id="UP000271003"/>
    </source>
</evidence>
<dbReference type="GO" id="GO:0032259">
    <property type="term" value="P:methylation"/>
    <property type="evidence" value="ECO:0007669"/>
    <property type="project" value="UniProtKB-KW"/>
</dbReference>
<dbReference type="PANTHER" id="PTHR43464:SF19">
    <property type="entry name" value="UBIQUINONE BIOSYNTHESIS O-METHYLTRANSFERASE, MITOCHONDRIAL"/>
    <property type="match status" value="1"/>
</dbReference>
<sequence length="249" mass="27686">MSALYDDPAFFSAYAAMPRSRLGLAGAPEWHALHALLPEARGLDVLDLGCGYGWHAAHFAREGARRVLALDASKRMLERARTENADPRIEYEPCDLNDPEAVKALPGRGPFDLVLASLVIHYLDDYPGLVRVVHNTLRPGGTFAFNVEHPVFTAQGSQDWIYGPGGEIEYFPVDRYAFEGPRETNFLGNRVRKVHRTLGTYLQTLLDAGFVLRNVVEPKPLPEAVAADPRLADELRRPMMLLVRADKPA</sequence>
<dbReference type="OrthoDB" id="9791837at2"/>
<dbReference type="Gene3D" id="3.40.50.150">
    <property type="entry name" value="Vaccinia Virus protein VP39"/>
    <property type="match status" value="1"/>
</dbReference>
<protein>
    <submittedName>
        <fullName evidence="5">SAM-dependent methyltransferase</fullName>
    </submittedName>
</protein>
<evidence type="ECO:0000259" key="4">
    <source>
        <dbReference type="Pfam" id="PF13649"/>
    </source>
</evidence>
<dbReference type="InterPro" id="IPR041698">
    <property type="entry name" value="Methyltransf_25"/>
</dbReference>
<evidence type="ECO:0000256" key="3">
    <source>
        <dbReference type="ARBA" id="ARBA00022691"/>
    </source>
</evidence>
<dbReference type="Pfam" id="PF13649">
    <property type="entry name" value="Methyltransf_25"/>
    <property type="match status" value="1"/>
</dbReference>
<proteinExistence type="predicted"/>
<dbReference type="CDD" id="cd02440">
    <property type="entry name" value="AdoMet_MTases"/>
    <property type="match status" value="1"/>
</dbReference>
<dbReference type="RefSeq" id="WP_120177326.1">
    <property type="nucleotide sequence ID" value="NZ_AP018786.1"/>
</dbReference>
<reference evidence="5 6" key="1">
    <citation type="journal article" date="2018" name="Int. J. Syst. Evol. Microbiol.">
        <title>Mesosutterella multiformis gen. nov., sp. nov., a member of the family Sutterellaceae and Sutterella megalosphaeroides sp. nov., isolated from human faeces.</title>
        <authorList>
            <person name="Sakamoto M."/>
            <person name="Ikeyama N."/>
            <person name="Kunihiro T."/>
            <person name="Iino T."/>
            <person name="Yuki M."/>
            <person name="Ohkuma M."/>
        </authorList>
    </citation>
    <scope>NUCLEOTIDE SEQUENCE [LARGE SCALE GENOMIC DNA]</scope>
    <source>
        <strain evidence="5 6">6FBBBH3</strain>
    </source>
</reference>
<name>A0A2Z6IB97_9BURK</name>
<dbReference type="Proteomes" id="UP000271003">
    <property type="component" value="Chromosome"/>
</dbReference>
<evidence type="ECO:0000256" key="2">
    <source>
        <dbReference type="ARBA" id="ARBA00022679"/>
    </source>
</evidence>
<keyword evidence="2 5" id="KW-0808">Transferase</keyword>
<keyword evidence="6" id="KW-1185">Reference proteome</keyword>
<keyword evidence="1 5" id="KW-0489">Methyltransferase</keyword>
<dbReference type="AlphaFoldDB" id="A0A2Z6IB97"/>
<feature type="domain" description="Methyltransferase" evidence="4">
    <location>
        <begin position="45"/>
        <end position="141"/>
    </location>
</feature>
<evidence type="ECO:0000313" key="5">
    <source>
        <dbReference type="EMBL" id="BBF23753.1"/>
    </source>
</evidence>
<dbReference type="InterPro" id="IPR029063">
    <property type="entry name" value="SAM-dependent_MTases_sf"/>
</dbReference>
<gene>
    <name evidence="5" type="ORF">SUTMEG_16440</name>
</gene>
<evidence type="ECO:0000256" key="1">
    <source>
        <dbReference type="ARBA" id="ARBA00022603"/>
    </source>
</evidence>
<accession>A0A2Z6IB97</accession>
<keyword evidence="3" id="KW-0949">S-adenosyl-L-methionine</keyword>
<dbReference type="SUPFAM" id="SSF53335">
    <property type="entry name" value="S-adenosyl-L-methionine-dependent methyltransferases"/>
    <property type="match status" value="1"/>
</dbReference>
<dbReference type="PANTHER" id="PTHR43464">
    <property type="entry name" value="METHYLTRANSFERASE"/>
    <property type="match status" value="1"/>
</dbReference>
<dbReference type="KEGG" id="sutt:SUTMEG_16440"/>
<organism evidence="5 6">
    <name type="scientific">Sutterella megalosphaeroides</name>
    <dbReference type="NCBI Taxonomy" id="2494234"/>
    <lineage>
        <taxon>Bacteria</taxon>
        <taxon>Pseudomonadati</taxon>
        <taxon>Pseudomonadota</taxon>
        <taxon>Betaproteobacteria</taxon>
        <taxon>Burkholderiales</taxon>
        <taxon>Sutterellaceae</taxon>
        <taxon>Sutterella</taxon>
    </lineage>
</organism>
<dbReference type="GO" id="GO:0008168">
    <property type="term" value="F:methyltransferase activity"/>
    <property type="evidence" value="ECO:0007669"/>
    <property type="project" value="UniProtKB-KW"/>
</dbReference>
<dbReference type="EMBL" id="AP018786">
    <property type="protein sequence ID" value="BBF23753.1"/>
    <property type="molecule type" value="Genomic_DNA"/>
</dbReference>